<keyword evidence="2" id="KW-0732">Signal</keyword>
<feature type="region of interest" description="Disordered" evidence="1">
    <location>
        <begin position="30"/>
        <end position="49"/>
    </location>
</feature>
<evidence type="ECO:0000256" key="2">
    <source>
        <dbReference type="SAM" id="SignalP"/>
    </source>
</evidence>
<dbReference type="RefSeq" id="WP_087133466.1">
    <property type="nucleotide sequence ID" value="NZ_FUKP01000012.1"/>
</dbReference>
<dbReference type="Proteomes" id="UP000196230">
    <property type="component" value="Unassembled WGS sequence"/>
</dbReference>
<organism evidence="3 4">
    <name type="scientific">Micrococcus lylae</name>
    <dbReference type="NCBI Taxonomy" id="1273"/>
    <lineage>
        <taxon>Bacteria</taxon>
        <taxon>Bacillati</taxon>
        <taxon>Actinomycetota</taxon>
        <taxon>Actinomycetes</taxon>
        <taxon>Micrococcales</taxon>
        <taxon>Micrococcaceae</taxon>
        <taxon>Micrococcus</taxon>
    </lineage>
</organism>
<gene>
    <name evidence="3" type="ORF">FM125_01890</name>
</gene>
<name>A0A1R4IEM4_9MICC</name>
<evidence type="ECO:0000313" key="3">
    <source>
        <dbReference type="EMBL" id="SJN18292.1"/>
    </source>
</evidence>
<feature type="compositionally biased region" description="Basic and acidic residues" evidence="1">
    <location>
        <begin position="349"/>
        <end position="359"/>
    </location>
</feature>
<accession>A0A1R4IEM4</accession>
<dbReference type="EMBL" id="FUKP01000012">
    <property type="protein sequence ID" value="SJN18292.1"/>
    <property type="molecule type" value="Genomic_DNA"/>
</dbReference>
<sequence>MTRATTIGHRTALGMGALALTAAMLAPGAGAETAGTQGGNPEPGSVGGIGDPAVWGCFVGSTTGKGVGEPDSTGRLRSAHQIVFALQRGPGQEGAVAADQVTVTAVPRGADTEPVEVPFSFEGPVGTVWTSDLGDALGLEEGTDTSHVGEVDVTVTVDGTAEVVATLEMAKGGTPVDHRCENTNTESGPLWIDVHWTAVPMNMNDRGFLDGGGWAFTSDVREWMPFRWQSDDATATGTHYVPADEVEWTEHTPSVFPLHGFESGRHYGTNVSTLSGESDLSWIEAEGVGPDGKTYRRLSLIDPMTQKTYDATLDGAVPVAGMSAEDKKDMTPQLLLRDTQPEDPNEPADDGHTVPDKVETGGSAAGGLALAGLGGATGLVALRRRFGMA</sequence>
<reference evidence="3 4" key="1">
    <citation type="submission" date="2017-02" db="EMBL/GenBank/DDBJ databases">
        <authorList>
            <person name="Peterson S.W."/>
        </authorList>
    </citation>
    <scope>NUCLEOTIDE SEQUENCE [LARGE SCALE GENOMIC DNA]</scope>
    <source>
        <strain evidence="3 4">2B3F</strain>
    </source>
</reference>
<feature type="chain" id="PRO_5012006309" evidence="2">
    <location>
        <begin position="32"/>
        <end position="389"/>
    </location>
</feature>
<evidence type="ECO:0000313" key="4">
    <source>
        <dbReference type="Proteomes" id="UP000196230"/>
    </source>
</evidence>
<dbReference type="AlphaFoldDB" id="A0A1R4IEM4"/>
<protein>
    <submittedName>
        <fullName evidence="3">Uncharacterized protein</fullName>
    </submittedName>
</protein>
<evidence type="ECO:0000256" key="1">
    <source>
        <dbReference type="SAM" id="MobiDB-lite"/>
    </source>
</evidence>
<feature type="signal peptide" evidence="2">
    <location>
        <begin position="1"/>
        <end position="31"/>
    </location>
</feature>
<feature type="region of interest" description="Disordered" evidence="1">
    <location>
        <begin position="337"/>
        <end position="361"/>
    </location>
</feature>
<proteinExistence type="predicted"/>